<name>A0A538SP23_UNCEI</name>
<evidence type="ECO:0000313" key="2">
    <source>
        <dbReference type="Proteomes" id="UP000317716"/>
    </source>
</evidence>
<dbReference type="EMBL" id="VBOS01000304">
    <property type="protein sequence ID" value="TMQ53124.1"/>
    <property type="molecule type" value="Genomic_DNA"/>
</dbReference>
<proteinExistence type="predicted"/>
<dbReference type="InterPro" id="IPR054251">
    <property type="entry name" value="DUF6982"/>
</dbReference>
<comment type="caution">
    <text evidence="1">The sequence shown here is derived from an EMBL/GenBank/DDBJ whole genome shotgun (WGS) entry which is preliminary data.</text>
</comment>
<protein>
    <submittedName>
        <fullName evidence="1">Uncharacterized protein</fullName>
    </submittedName>
</protein>
<dbReference type="Pfam" id="PF22478">
    <property type="entry name" value="DUF6982"/>
    <property type="match status" value="1"/>
</dbReference>
<evidence type="ECO:0000313" key="1">
    <source>
        <dbReference type="EMBL" id="TMQ53124.1"/>
    </source>
</evidence>
<sequence length="155" mass="17161">MADLNKIVVHARDGKLFKGTTQDFFPNRPLFHIQPAEGGEPVEVRCKSLKAVFFVRDFQGDAQRQNAVGFLAAPAVTKQGMKLAVRFKDGELLCGYSLTYSADREGFFMFPADAKSNNTRIYVIVASTAEVKAGTEAEALVKRSLEQRKNRDEAA</sequence>
<accession>A0A538SP23</accession>
<reference evidence="1 2" key="1">
    <citation type="journal article" date="2019" name="Nat. Microbiol.">
        <title>Mediterranean grassland soil C-N compound turnover is dependent on rainfall and depth, and is mediated by genomically divergent microorganisms.</title>
        <authorList>
            <person name="Diamond S."/>
            <person name="Andeer P.F."/>
            <person name="Li Z."/>
            <person name="Crits-Christoph A."/>
            <person name="Burstein D."/>
            <person name="Anantharaman K."/>
            <person name="Lane K.R."/>
            <person name="Thomas B.C."/>
            <person name="Pan C."/>
            <person name="Northen T.R."/>
            <person name="Banfield J.F."/>
        </authorList>
    </citation>
    <scope>NUCLEOTIDE SEQUENCE [LARGE SCALE GENOMIC DNA]</scope>
    <source>
        <strain evidence="1">WS_2</strain>
    </source>
</reference>
<dbReference type="AlphaFoldDB" id="A0A538SP23"/>
<dbReference type="Proteomes" id="UP000317716">
    <property type="component" value="Unassembled WGS sequence"/>
</dbReference>
<organism evidence="1 2">
    <name type="scientific">Eiseniibacteriota bacterium</name>
    <dbReference type="NCBI Taxonomy" id="2212470"/>
    <lineage>
        <taxon>Bacteria</taxon>
        <taxon>Candidatus Eiseniibacteriota</taxon>
    </lineage>
</organism>
<gene>
    <name evidence="1" type="ORF">E6K72_08625</name>
</gene>